<dbReference type="AlphaFoldDB" id="A0A6H1TTK8"/>
<evidence type="ECO:0000313" key="2">
    <source>
        <dbReference type="EMBL" id="QIZ69881.1"/>
    </source>
</evidence>
<dbReference type="InterPro" id="IPR027392">
    <property type="entry name" value="TF_Znf"/>
</dbReference>
<dbReference type="EMBL" id="CP051167">
    <property type="protein sequence ID" value="QIZ69881.1"/>
    <property type="molecule type" value="Genomic_DNA"/>
</dbReference>
<proteinExistence type="predicted"/>
<sequence>MECPKDKTVTLVDVVLSGDLDAHECPRCQGNWISSAEYERWQADRRPSGVSVHSIAAQGDFNFRPSEFDSKAALCPECKRYMTRARVMVDRPFYIERCPNCNGIWCDRGEWEILEALGLHESIEQLFSGDWQAQMRSLHHNQKERQATIEKLGSEVAQMVFDLAEVLENHPNGEFGVAYLMRRFDRPQEAAGDRATNPPPSLF</sequence>
<organism evidence="2 3">
    <name type="scientific">Oxynema aestuarii AP17</name>
    <dbReference type="NCBI Taxonomy" id="2064643"/>
    <lineage>
        <taxon>Bacteria</taxon>
        <taxon>Bacillati</taxon>
        <taxon>Cyanobacteriota</taxon>
        <taxon>Cyanophyceae</taxon>
        <taxon>Oscillatoriophycideae</taxon>
        <taxon>Oscillatoriales</taxon>
        <taxon>Oscillatoriaceae</taxon>
        <taxon>Oxynema</taxon>
        <taxon>Oxynema aestuarii</taxon>
    </lineage>
</organism>
<keyword evidence="3" id="KW-1185">Reference proteome</keyword>
<feature type="domain" description="Transcription factor zinc-finger" evidence="1">
    <location>
        <begin position="75"/>
        <end position="114"/>
    </location>
</feature>
<dbReference type="RefSeq" id="WP_168568038.1">
    <property type="nucleotide sequence ID" value="NZ_CP051167.1"/>
</dbReference>
<feature type="domain" description="Transcription factor zinc-finger" evidence="1">
    <location>
        <begin position="3"/>
        <end position="41"/>
    </location>
</feature>
<dbReference type="Pfam" id="PF13453">
    <property type="entry name" value="Zn_ribbon_TFIIB"/>
    <property type="match status" value="2"/>
</dbReference>
<evidence type="ECO:0000313" key="3">
    <source>
        <dbReference type="Proteomes" id="UP000500857"/>
    </source>
</evidence>
<reference evidence="2 3" key="1">
    <citation type="submission" date="2020-04" db="EMBL/GenBank/DDBJ databases">
        <authorList>
            <person name="Basu S."/>
            <person name="Maruthanayagam V."/>
            <person name="Chakraborty S."/>
            <person name="Pramanik A."/>
            <person name="Mukherjee J."/>
            <person name="Brink B."/>
        </authorList>
    </citation>
    <scope>NUCLEOTIDE SEQUENCE [LARGE SCALE GENOMIC DNA]</scope>
    <source>
        <strain evidence="2 3">AP17</strain>
    </source>
</reference>
<gene>
    <name evidence="2" type="ORF">HCG48_04190</name>
</gene>
<dbReference type="Proteomes" id="UP000500857">
    <property type="component" value="Chromosome"/>
</dbReference>
<dbReference type="KEGG" id="oxy:HCG48_04190"/>
<protein>
    <submittedName>
        <fullName evidence="2">Zf-TFIIB domain-containing protein</fullName>
    </submittedName>
</protein>
<name>A0A6H1TTK8_9CYAN</name>
<evidence type="ECO:0000259" key="1">
    <source>
        <dbReference type="Pfam" id="PF13453"/>
    </source>
</evidence>
<accession>A0A6H1TTK8</accession>